<protein>
    <submittedName>
        <fullName evidence="1">Zona pellucida sperm-binding protein 4</fullName>
    </submittedName>
</protein>
<comment type="caution">
    <text evidence="1">The sequence shown here is derived from an EMBL/GenBank/DDBJ whole genome shotgun (WGS) entry which is preliminary data.</text>
</comment>
<evidence type="ECO:0000313" key="2">
    <source>
        <dbReference type="Proteomes" id="UP000805704"/>
    </source>
</evidence>
<organism evidence="1 2">
    <name type="scientific">Nibea albiflora</name>
    <name type="common">Yellow drum</name>
    <name type="synonym">Corvina albiflora</name>
    <dbReference type="NCBI Taxonomy" id="240163"/>
    <lineage>
        <taxon>Eukaryota</taxon>
        <taxon>Metazoa</taxon>
        <taxon>Chordata</taxon>
        <taxon>Craniata</taxon>
        <taxon>Vertebrata</taxon>
        <taxon>Euteleostomi</taxon>
        <taxon>Actinopterygii</taxon>
        <taxon>Neopterygii</taxon>
        <taxon>Teleostei</taxon>
        <taxon>Neoteleostei</taxon>
        <taxon>Acanthomorphata</taxon>
        <taxon>Eupercaria</taxon>
        <taxon>Sciaenidae</taxon>
        <taxon>Nibea</taxon>
    </lineage>
</organism>
<gene>
    <name evidence="1" type="primary">ZP4.5</name>
    <name evidence="1" type="ORF">GBF38_011287</name>
</gene>
<evidence type="ECO:0000313" key="1">
    <source>
        <dbReference type="EMBL" id="KAG8005297.1"/>
    </source>
</evidence>
<keyword evidence="2" id="KW-1185">Reference proteome</keyword>
<proteinExistence type="predicted"/>
<dbReference type="EMBL" id="CM024811">
    <property type="protein sequence ID" value="KAG8005297.1"/>
    <property type="molecule type" value="Genomic_DNA"/>
</dbReference>
<accession>A0ACB7ET36</accession>
<name>A0ACB7ET36_NIBAL</name>
<sequence>MAERGVELLLAVVYLIGTLLLVSVQGWEPINETQLLNFYATGQWLKPHAVSGDSLLDDHDEGIPEDAFPETEGAANSNPFANHGFQEATGSSPSRVSGSGSFGMEFVDIPPKVSTSSTDGGFEVEFDDAPPRSWTSGTDSSFEVEFEDAPPRSWTSGTDGGFEVDFVDAPPRSWTSSTSQSSTELGVVCSDFGFHITLPSGPLSEIKTLGSNELLSITNAPASCGYKVDSLKNTLTVPFTGCHVKTGGSCNANSYSLQLMYIDDFDQTQVATASCEGGKGKFKHGLLPRAQPAYKCSPTPAPPTPSKAQSECKLDTASISSSDCEKMGCCVDSSTSACYYPLDECTADQHFVFAIRSNSASIPVDPTKLVFPGNTNCKPVIVNDQVAIFKFKITECGTRVYDVGETKIYLAEVQTIVKALNLKYGVITRSDPLRFMVECRYSKTGAAQPSLATVGYMVKTPTSNLPTSVSSDGLFSVQLRIAKDKTYSSYLPTYHQPLRLLLGKPVYLELSLRSPKPDAVILVNYCLAYPRSAKNALVLIYEGCRNPYEPNVSILQVSGLPKNRHQRRFMVTAFQFMDQTTNKYLNEERFVGQQKRHVKNDALMEK</sequence>
<reference evidence="1" key="1">
    <citation type="submission" date="2020-04" db="EMBL/GenBank/DDBJ databases">
        <title>A chromosome-scale assembly and high-density genetic map of the yellow drum (Nibea albiflora) genome.</title>
        <authorList>
            <person name="Xu D."/>
            <person name="Zhang W."/>
            <person name="Chen R."/>
            <person name="Tan P."/>
            <person name="Wang L."/>
            <person name="Song H."/>
            <person name="Tian L."/>
            <person name="Zhu Q."/>
            <person name="Wang B."/>
        </authorList>
    </citation>
    <scope>NUCLEOTIDE SEQUENCE</scope>
    <source>
        <strain evidence="1">ZJHYS-2018</strain>
    </source>
</reference>
<dbReference type="Proteomes" id="UP000805704">
    <property type="component" value="Chromosome 23"/>
</dbReference>